<dbReference type="EMBL" id="JBHTLK010000290">
    <property type="protein sequence ID" value="MFD1151882.1"/>
    <property type="molecule type" value="Genomic_DNA"/>
</dbReference>
<dbReference type="PANTHER" id="PTHR10309:SF0">
    <property type="entry name" value="MANNOSE-6-PHOSPHATE ISOMERASE"/>
    <property type="match status" value="1"/>
</dbReference>
<evidence type="ECO:0000313" key="10">
    <source>
        <dbReference type="Proteomes" id="UP001597168"/>
    </source>
</evidence>
<organism evidence="9 10">
    <name type="scientific">Saccharothrix hoggarensis</name>
    <dbReference type="NCBI Taxonomy" id="913853"/>
    <lineage>
        <taxon>Bacteria</taxon>
        <taxon>Bacillati</taxon>
        <taxon>Actinomycetota</taxon>
        <taxon>Actinomycetes</taxon>
        <taxon>Pseudonocardiales</taxon>
        <taxon>Pseudonocardiaceae</taxon>
        <taxon>Saccharothrix</taxon>
    </lineage>
</organism>
<evidence type="ECO:0000256" key="4">
    <source>
        <dbReference type="ARBA" id="ARBA00011956"/>
    </source>
</evidence>
<evidence type="ECO:0000259" key="8">
    <source>
        <dbReference type="Pfam" id="PF20511"/>
    </source>
</evidence>
<sequence>MELLHNAVRAYAWGSRTAIAELLGKEVPTPHPEAELWMGAHPGDPSRVVAPDGGSRSLLDLLADDPEGQLGARCADRWGSRLPFLLKVLAADEPLSLQAHPSAEQAANGFAAEDAAGVPIDSPIRNYKDPSAKPELICALTEFHALAGFRDPLRTAVLLRSLDAPDFAPYGELLAAQPDDSGLRALFTTLITLPQTTLDLLLPQVLDACVLHVKEHGEFDLECRTILELGEAYPGDAGVLAALLLNRIVLQPGDAIYLPAGNLHAYLHGTGVEILANSDNVLRCGLTPKHVDVPELMRVLDFGFGDMPVQTGVETSPGLWMYRTPCPEFELSRIEVGPSSSTGDVRVDHTGPQILLCTRGRARVTTGRQSLVLDRGQSVWLSAQDPAAVISADIDTQLFRATAGVE</sequence>
<dbReference type="Gene3D" id="1.10.441.10">
    <property type="entry name" value="Phosphomannose Isomerase, domain 2"/>
    <property type="match status" value="1"/>
</dbReference>
<dbReference type="InterPro" id="IPR001250">
    <property type="entry name" value="Man6P_Isoase-1"/>
</dbReference>
<dbReference type="Proteomes" id="UP001597168">
    <property type="component" value="Unassembled WGS sequence"/>
</dbReference>
<gene>
    <name evidence="9" type="primary">manA</name>
    <name evidence="9" type="ORF">ACFQ3T_32495</name>
</gene>
<dbReference type="PIRSF" id="PIRSF001480">
    <property type="entry name" value="Mannose-6-phosphate_isomerase"/>
    <property type="match status" value="1"/>
</dbReference>
<dbReference type="SUPFAM" id="SSF51182">
    <property type="entry name" value="RmlC-like cupins"/>
    <property type="match status" value="1"/>
</dbReference>
<dbReference type="InterPro" id="IPR046457">
    <property type="entry name" value="PMI_typeI_cat"/>
</dbReference>
<keyword evidence="5" id="KW-0479">Metal-binding</keyword>
<comment type="catalytic activity">
    <reaction evidence="1">
        <text>D-mannose 6-phosphate = D-fructose 6-phosphate</text>
        <dbReference type="Rhea" id="RHEA:12356"/>
        <dbReference type="ChEBI" id="CHEBI:58735"/>
        <dbReference type="ChEBI" id="CHEBI:61527"/>
        <dbReference type="EC" id="5.3.1.8"/>
    </reaction>
</comment>
<dbReference type="InterPro" id="IPR014710">
    <property type="entry name" value="RmlC-like_jellyroll"/>
</dbReference>
<comment type="cofactor">
    <cofactor evidence="2">
        <name>Zn(2+)</name>
        <dbReference type="ChEBI" id="CHEBI:29105"/>
    </cofactor>
</comment>
<dbReference type="PRINTS" id="PR00714">
    <property type="entry name" value="MAN6PISMRASE"/>
</dbReference>
<evidence type="ECO:0000313" key="9">
    <source>
        <dbReference type="EMBL" id="MFD1151882.1"/>
    </source>
</evidence>
<keyword evidence="6" id="KW-0862">Zinc</keyword>
<reference evidence="10" key="1">
    <citation type="journal article" date="2019" name="Int. J. Syst. Evol. Microbiol.">
        <title>The Global Catalogue of Microorganisms (GCM) 10K type strain sequencing project: providing services to taxonomists for standard genome sequencing and annotation.</title>
        <authorList>
            <consortium name="The Broad Institute Genomics Platform"/>
            <consortium name="The Broad Institute Genome Sequencing Center for Infectious Disease"/>
            <person name="Wu L."/>
            <person name="Ma J."/>
        </authorList>
    </citation>
    <scope>NUCLEOTIDE SEQUENCE [LARGE SCALE GENOMIC DNA]</scope>
    <source>
        <strain evidence="10">CCUG 60214</strain>
    </source>
</reference>
<protein>
    <recommendedName>
        <fullName evidence="4">mannose-6-phosphate isomerase</fullName>
        <ecNumber evidence="4">5.3.1.8</ecNumber>
    </recommendedName>
</protein>
<dbReference type="NCBIfam" id="TIGR00218">
    <property type="entry name" value="manA"/>
    <property type="match status" value="1"/>
</dbReference>
<evidence type="ECO:0000256" key="1">
    <source>
        <dbReference type="ARBA" id="ARBA00000757"/>
    </source>
</evidence>
<evidence type="ECO:0000256" key="5">
    <source>
        <dbReference type="ARBA" id="ARBA00022723"/>
    </source>
</evidence>
<evidence type="ECO:0000256" key="6">
    <source>
        <dbReference type="ARBA" id="ARBA00022833"/>
    </source>
</evidence>
<name>A0ABW3R468_9PSEU</name>
<keyword evidence="7 9" id="KW-0413">Isomerase</keyword>
<dbReference type="InterPro" id="IPR016305">
    <property type="entry name" value="Mannose-6-P_Isomerase"/>
</dbReference>
<evidence type="ECO:0000256" key="3">
    <source>
        <dbReference type="ARBA" id="ARBA00010772"/>
    </source>
</evidence>
<dbReference type="Pfam" id="PF20511">
    <property type="entry name" value="PMI_typeI_cat"/>
    <property type="match status" value="1"/>
</dbReference>
<dbReference type="Gene3D" id="2.60.120.10">
    <property type="entry name" value="Jelly Rolls"/>
    <property type="match status" value="2"/>
</dbReference>
<dbReference type="EC" id="5.3.1.8" evidence="4"/>
<dbReference type="GO" id="GO:0004476">
    <property type="term" value="F:mannose-6-phosphate isomerase activity"/>
    <property type="evidence" value="ECO:0007669"/>
    <property type="project" value="UniProtKB-EC"/>
</dbReference>
<accession>A0ABW3R468</accession>
<comment type="caution">
    <text evidence="9">The sequence shown here is derived from an EMBL/GenBank/DDBJ whole genome shotgun (WGS) entry which is preliminary data.</text>
</comment>
<evidence type="ECO:0000256" key="2">
    <source>
        <dbReference type="ARBA" id="ARBA00001947"/>
    </source>
</evidence>
<proteinExistence type="inferred from homology"/>
<comment type="similarity">
    <text evidence="3">Belongs to the mannose-6-phosphate isomerase type 1 family.</text>
</comment>
<dbReference type="PANTHER" id="PTHR10309">
    <property type="entry name" value="MANNOSE-6-PHOSPHATE ISOMERASE"/>
    <property type="match status" value="1"/>
</dbReference>
<dbReference type="RefSeq" id="WP_380729283.1">
    <property type="nucleotide sequence ID" value="NZ_JBHTLK010000290.1"/>
</dbReference>
<dbReference type="InterPro" id="IPR011051">
    <property type="entry name" value="RmlC_Cupin_sf"/>
</dbReference>
<dbReference type="CDD" id="cd07011">
    <property type="entry name" value="cupin_PMI_type_I_N"/>
    <property type="match status" value="1"/>
</dbReference>
<feature type="domain" description="Phosphomannose isomerase type I catalytic" evidence="8">
    <location>
        <begin position="4"/>
        <end position="150"/>
    </location>
</feature>
<evidence type="ECO:0000256" key="7">
    <source>
        <dbReference type="ARBA" id="ARBA00023235"/>
    </source>
</evidence>
<keyword evidence="10" id="KW-1185">Reference proteome</keyword>